<feature type="transmembrane region" description="Helical" evidence="2">
    <location>
        <begin position="134"/>
        <end position="156"/>
    </location>
</feature>
<reference evidence="3" key="1">
    <citation type="submission" date="2022-10" db="EMBL/GenBank/DDBJ databases">
        <authorList>
            <person name="Chen Y."/>
            <person name="Dougan E. K."/>
            <person name="Chan C."/>
            <person name="Rhodes N."/>
            <person name="Thang M."/>
        </authorList>
    </citation>
    <scope>NUCLEOTIDE SEQUENCE</scope>
</reference>
<feature type="transmembrane region" description="Helical" evidence="2">
    <location>
        <begin position="95"/>
        <end position="114"/>
    </location>
</feature>
<sequence length="225" mass="24616">MTLPISQNSPVYSAPPTEEMLSKLIYVKWCVLVTYLCAIGLFVADADEPFGPLNDLFVACFGTFLLKEDPALAPCFRCLQETGLGVMSDGGLSCLLPYLLMASLNCAFGLLRVYTFATKYGSLLPCSQRPVCYLPVLVFFSSLSQLVASCLCWKVYKLLQMQAMDYLQVEAVPSAPGAPVHHRRHSHTGVRGSRRSSRQGHAPGELLPFQGTMSQLSREAPANTV</sequence>
<keyword evidence="2" id="KW-1133">Transmembrane helix</keyword>
<evidence type="ECO:0000256" key="2">
    <source>
        <dbReference type="SAM" id="Phobius"/>
    </source>
</evidence>
<proteinExistence type="predicted"/>
<evidence type="ECO:0000313" key="4">
    <source>
        <dbReference type="EMBL" id="CAL4775322.1"/>
    </source>
</evidence>
<dbReference type="Proteomes" id="UP001152797">
    <property type="component" value="Unassembled WGS sequence"/>
</dbReference>
<reference evidence="4 5" key="2">
    <citation type="submission" date="2024-05" db="EMBL/GenBank/DDBJ databases">
        <authorList>
            <person name="Chen Y."/>
            <person name="Shah S."/>
            <person name="Dougan E. K."/>
            <person name="Thang M."/>
            <person name="Chan C."/>
        </authorList>
    </citation>
    <scope>NUCLEOTIDE SEQUENCE [LARGE SCALE GENOMIC DNA]</scope>
</reference>
<comment type="caution">
    <text evidence="3">The sequence shown here is derived from an EMBL/GenBank/DDBJ whole genome shotgun (WGS) entry which is preliminary data.</text>
</comment>
<dbReference type="EMBL" id="CAMXCT030001225">
    <property type="protein sequence ID" value="CAL4775322.1"/>
    <property type="molecule type" value="Genomic_DNA"/>
</dbReference>
<name>A0A9P1FV75_9DINO</name>
<feature type="region of interest" description="Disordered" evidence="1">
    <location>
        <begin position="176"/>
        <end position="208"/>
    </location>
</feature>
<dbReference type="EMBL" id="CAMXCT010001225">
    <property type="protein sequence ID" value="CAI3988010.1"/>
    <property type="molecule type" value="Genomic_DNA"/>
</dbReference>
<accession>A0A9P1FV75</accession>
<feature type="compositionally biased region" description="Basic residues" evidence="1">
    <location>
        <begin position="180"/>
        <end position="198"/>
    </location>
</feature>
<keyword evidence="2" id="KW-0472">Membrane</keyword>
<dbReference type="OrthoDB" id="426229at2759"/>
<protein>
    <submittedName>
        <fullName evidence="3">Uncharacterized protein</fullName>
    </submittedName>
</protein>
<dbReference type="AlphaFoldDB" id="A0A9P1FV75"/>
<keyword evidence="2" id="KW-0812">Transmembrane</keyword>
<keyword evidence="5" id="KW-1185">Reference proteome</keyword>
<organism evidence="3">
    <name type="scientific">Cladocopium goreaui</name>
    <dbReference type="NCBI Taxonomy" id="2562237"/>
    <lineage>
        <taxon>Eukaryota</taxon>
        <taxon>Sar</taxon>
        <taxon>Alveolata</taxon>
        <taxon>Dinophyceae</taxon>
        <taxon>Suessiales</taxon>
        <taxon>Symbiodiniaceae</taxon>
        <taxon>Cladocopium</taxon>
    </lineage>
</organism>
<feature type="transmembrane region" description="Helical" evidence="2">
    <location>
        <begin position="25"/>
        <end position="44"/>
    </location>
</feature>
<evidence type="ECO:0000313" key="5">
    <source>
        <dbReference type="Proteomes" id="UP001152797"/>
    </source>
</evidence>
<gene>
    <name evidence="3" type="ORF">C1SCF055_LOCUS15242</name>
</gene>
<dbReference type="EMBL" id="CAMXCT020001225">
    <property type="protein sequence ID" value="CAL1141385.1"/>
    <property type="molecule type" value="Genomic_DNA"/>
</dbReference>
<evidence type="ECO:0000313" key="3">
    <source>
        <dbReference type="EMBL" id="CAI3988010.1"/>
    </source>
</evidence>
<evidence type="ECO:0000256" key="1">
    <source>
        <dbReference type="SAM" id="MobiDB-lite"/>
    </source>
</evidence>